<dbReference type="Proteomes" id="UP000326268">
    <property type="component" value="Unassembled WGS sequence"/>
</dbReference>
<dbReference type="SUPFAM" id="SSF48403">
    <property type="entry name" value="Ankyrin repeat"/>
    <property type="match status" value="1"/>
</dbReference>
<sequence length="289" mass="33167">MTKFLLEQGADVNAKYEEKTALESMILHECQANGDPHLTILRHLIDSGADPNTYYRPHWAYTNIWYPLLHIFAHLDFVIDLKPRNDFLHFMAQKGADLNAVDVAGRTLTEVLYWENKTIPQKEWKFLFLKGARITKSMISINFNRVWDWFPVDDAPESQAWALQPAPNTATLTLGNSEQRSPTEEDDSEGMISLRKNEYAVLLPEQTSSGLDISLATRGTRDSTEAWSYMTTPMTEEKRRLQGLCDGDSPHNAYKVLQKTEFRQLEWYTEEAAEAAVQMCPDWFRTAAV</sequence>
<dbReference type="AlphaFoldDB" id="A0A5N7A1D9"/>
<dbReference type="RefSeq" id="XP_031926100.1">
    <property type="nucleotide sequence ID" value="XM_032067452.1"/>
</dbReference>
<protein>
    <recommendedName>
        <fullName evidence="4">Ankyrin repeat-containing domain protein</fullName>
    </recommendedName>
</protein>
<evidence type="ECO:0000313" key="2">
    <source>
        <dbReference type="EMBL" id="KAE8363019.1"/>
    </source>
</evidence>
<dbReference type="Gene3D" id="1.25.40.20">
    <property type="entry name" value="Ankyrin repeat-containing domain"/>
    <property type="match status" value="1"/>
</dbReference>
<dbReference type="EMBL" id="ML737687">
    <property type="protein sequence ID" value="KAE8363019.1"/>
    <property type="molecule type" value="Genomic_DNA"/>
</dbReference>
<name>A0A5N7A1D9_9EURO</name>
<evidence type="ECO:0008006" key="4">
    <source>
        <dbReference type="Google" id="ProtNLM"/>
    </source>
</evidence>
<dbReference type="OrthoDB" id="5375247at2759"/>
<feature type="compositionally biased region" description="Polar residues" evidence="1">
    <location>
        <begin position="170"/>
        <end position="180"/>
    </location>
</feature>
<dbReference type="InterPro" id="IPR036770">
    <property type="entry name" value="Ankyrin_rpt-contain_sf"/>
</dbReference>
<feature type="region of interest" description="Disordered" evidence="1">
    <location>
        <begin position="170"/>
        <end position="190"/>
    </location>
</feature>
<organism evidence="2 3">
    <name type="scientific">Aspergillus caelatus</name>
    <dbReference type="NCBI Taxonomy" id="61420"/>
    <lineage>
        <taxon>Eukaryota</taxon>
        <taxon>Fungi</taxon>
        <taxon>Dikarya</taxon>
        <taxon>Ascomycota</taxon>
        <taxon>Pezizomycotina</taxon>
        <taxon>Eurotiomycetes</taxon>
        <taxon>Eurotiomycetidae</taxon>
        <taxon>Eurotiales</taxon>
        <taxon>Aspergillaceae</taxon>
        <taxon>Aspergillus</taxon>
        <taxon>Aspergillus subgen. Circumdati</taxon>
    </lineage>
</organism>
<evidence type="ECO:0000256" key="1">
    <source>
        <dbReference type="SAM" id="MobiDB-lite"/>
    </source>
</evidence>
<keyword evidence="3" id="KW-1185">Reference proteome</keyword>
<accession>A0A5N7A1D9</accession>
<reference evidence="2 3" key="1">
    <citation type="submission" date="2019-04" db="EMBL/GenBank/DDBJ databases">
        <title>Friends and foes A comparative genomics studyof 23 Aspergillus species from section Flavi.</title>
        <authorList>
            <consortium name="DOE Joint Genome Institute"/>
            <person name="Kjaerbolling I."/>
            <person name="Vesth T."/>
            <person name="Frisvad J.C."/>
            <person name="Nybo J.L."/>
            <person name="Theobald S."/>
            <person name="Kildgaard S."/>
            <person name="Isbrandt T."/>
            <person name="Kuo A."/>
            <person name="Sato A."/>
            <person name="Lyhne E.K."/>
            <person name="Kogle M.E."/>
            <person name="Wiebenga A."/>
            <person name="Kun R.S."/>
            <person name="Lubbers R.J."/>
            <person name="Makela M.R."/>
            <person name="Barry K."/>
            <person name="Chovatia M."/>
            <person name="Clum A."/>
            <person name="Daum C."/>
            <person name="Haridas S."/>
            <person name="He G."/>
            <person name="LaButti K."/>
            <person name="Lipzen A."/>
            <person name="Mondo S."/>
            <person name="Riley R."/>
            <person name="Salamov A."/>
            <person name="Simmons B.A."/>
            <person name="Magnuson J.K."/>
            <person name="Henrissat B."/>
            <person name="Mortensen U.H."/>
            <person name="Larsen T.O."/>
            <person name="Devries R.P."/>
            <person name="Grigoriev I.V."/>
            <person name="Machida M."/>
            <person name="Baker S.E."/>
            <person name="Andersen M.R."/>
        </authorList>
    </citation>
    <scope>NUCLEOTIDE SEQUENCE [LARGE SCALE GENOMIC DNA]</scope>
    <source>
        <strain evidence="2 3">CBS 763.97</strain>
    </source>
</reference>
<dbReference type="GeneID" id="43651898"/>
<gene>
    <name evidence="2" type="ORF">BDV27DRAFT_130591</name>
</gene>
<evidence type="ECO:0000313" key="3">
    <source>
        <dbReference type="Proteomes" id="UP000326268"/>
    </source>
</evidence>
<proteinExistence type="predicted"/>